<dbReference type="SMART" id="SM00530">
    <property type="entry name" value="HTH_XRE"/>
    <property type="match status" value="1"/>
</dbReference>
<dbReference type="EMBL" id="SZPV01000031">
    <property type="protein sequence ID" value="TKI60497.1"/>
    <property type="molecule type" value="Genomic_DNA"/>
</dbReference>
<dbReference type="PANTHER" id="PTHR46558:SF14">
    <property type="entry name" value="HTH-TYPE TRANSCRIPTIONAL REGULATOR ANSR"/>
    <property type="match status" value="1"/>
</dbReference>
<keyword evidence="5" id="KW-1185">Reference proteome</keyword>
<evidence type="ECO:0000256" key="1">
    <source>
        <dbReference type="ARBA" id="ARBA00023125"/>
    </source>
</evidence>
<feature type="domain" description="HTH cro/C1-type" evidence="3">
    <location>
        <begin position="9"/>
        <end position="63"/>
    </location>
</feature>
<proteinExistence type="predicted"/>
<comment type="caution">
    <text evidence="4">The sequence shown here is derived from an EMBL/GenBank/DDBJ whole genome shotgun (WGS) entry which is preliminary data.</text>
</comment>
<protein>
    <submittedName>
        <fullName evidence="4">Helix-turn-helix transcriptional regulator</fullName>
    </submittedName>
</protein>
<dbReference type="CDD" id="cd00093">
    <property type="entry name" value="HTH_XRE"/>
    <property type="match status" value="1"/>
</dbReference>
<feature type="coiled-coil region" evidence="2">
    <location>
        <begin position="89"/>
        <end position="116"/>
    </location>
</feature>
<reference evidence="4 5" key="1">
    <citation type="submission" date="2019-04" db="EMBL/GenBank/DDBJ databases">
        <title>Lysinibacillus genome sequencing.</title>
        <authorList>
            <person name="Dunlap C."/>
        </authorList>
    </citation>
    <scope>NUCLEOTIDE SEQUENCE [LARGE SCALE GENOMIC DNA]</scope>
    <source>
        <strain evidence="4 5">NBRC 109424</strain>
    </source>
</reference>
<evidence type="ECO:0000313" key="4">
    <source>
        <dbReference type="EMBL" id="TKI60497.1"/>
    </source>
</evidence>
<dbReference type="Gene3D" id="1.10.260.40">
    <property type="entry name" value="lambda repressor-like DNA-binding domains"/>
    <property type="match status" value="1"/>
</dbReference>
<dbReference type="PANTHER" id="PTHR46558">
    <property type="entry name" value="TRACRIPTIONAL REGULATORY PROTEIN-RELATED-RELATED"/>
    <property type="match status" value="1"/>
</dbReference>
<accession>A0ABY2T7V3</accession>
<keyword evidence="1" id="KW-0238">DNA-binding</keyword>
<dbReference type="PROSITE" id="PS50943">
    <property type="entry name" value="HTH_CROC1"/>
    <property type="match status" value="1"/>
</dbReference>
<dbReference type="InterPro" id="IPR001387">
    <property type="entry name" value="Cro/C1-type_HTH"/>
</dbReference>
<dbReference type="SUPFAM" id="SSF47413">
    <property type="entry name" value="lambda repressor-like DNA-binding domains"/>
    <property type="match status" value="1"/>
</dbReference>
<evidence type="ECO:0000313" key="5">
    <source>
        <dbReference type="Proteomes" id="UP000308539"/>
    </source>
</evidence>
<evidence type="ECO:0000259" key="3">
    <source>
        <dbReference type="PROSITE" id="PS50943"/>
    </source>
</evidence>
<organism evidence="4 5">
    <name type="scientific">Lysinibacillus varians</name>
    <dbReference type="NCBI Taxonomy" id="1145276"/>
    <lineage>
        <taxon>Bacteria</taxon>
        <taxon>Bacillati</taxon>
        <taxon>Bacillota</taxon>
        <taxon>Bacilli</taxon>
        <taxon>Bacillales</taxon>
        <taxon>Bacillaceae</taxon>
        <taxon>Lysinibacillus</taxon>
    </lineage>
</organism>
<evidence type="ECO:0000256" key="2">
    <source>
        <dbReference type="SAM" id="Coils"/>
    </source>
</evidence>
<dbReference type="Pfam" id="PF01381">
    <property type="entry name" value="HTH_3"/>
    <property type="match status" value="1"/>
</dbReference>
<sequence>MEMAIGDKMKVLRESKGWTQKYTAEKMDVSPQMYNNYENNKTNPSLEILKRVCNLYNVNLNTLDDENSQKVFTGGKTIMEESFRHYQVIETKDMSAEQLQEALNKATNDFSEKQIDYVIGTKIILGYESFLNARGRAEARLQAPSKKSLNAMSNNSVY</sequence>
<dbReference type="InterPro" id="IPR010982">
    <property type="entry name" value="Lambda_DNA-bd_dom_sf"/>
</dbReference>
<gene>
    <name evidence="4" type="ORF">FC752_15020</name>
</gene>
<name>A0ABY2T7V3_9BACI</name>
<dbReference type="Proteomes" id="UP000308539">
    <property type="component" value="Unassembled WGS sequence"/>
</dbReference>
<keyword evidence="2" id="KW-0175">Coiled coil</keyword>